<dbReference type="RefSeq" id="WP_078499079.1">
    <property type="nucleotide sequence ID" value="NZ_MSZX01000004.1"/>
</dbReference>
<dbReference type="GO" id="GO:0016301">
    <property type="term" value="F:kinase activity"/>
    <property type="evidence" value="ECO:0007669"/>
    <property type="project" value="UniProtKB-KW"/>
</dbReference>
<feature type="binding site" evidence="9">
    <location>
        <position position="206"/>
    </location>
    <ligand>
        <name>Mg(2+)</name>
        <dbReference type="ChEBI" id="CHEBI:18420"/>
    </ligand>
</feature>
<dbReference type="Pfam" id="PF01636">
    <property type="entry name" value="APH"/>
    <property type="match status" value="1"/>
</dbReference>
<reference evidence="11 12" key="1">
    <citation type="submission" date="2017-01" db="EMBL/GenBank/DDBJ databases">
        <title>Genome analysis of Paenibacillus selenitrireducens ES3-24.</title>
        <authorList>
            <person name="Xu D."/>
            <person name="Yao R."/>
            <person name="Zheng S."/>
        </authorList>
    </citation>
    <scope>NUCLEOTIDE SEQUENCE [LARGE SCALE GENOMIC DNA]</scope>
    <source>
        <strain evidence="11 12">ES3-24</strain>
    </source>
</reference>
<dbReference type="OrthoDB" id="3806873at2"/>
<dbReference type="EMBL" id="MSZX01000004">
    <property type="protein sequence ID" value="OPA78745.1"/>
    <property type="molecule type" value="Genomic_DNA"/>
</dbReference>
<dbReference type="GO" id="GO:0016773">
    <property type="term" value="F:phosphotransferase activity, alcohol group as acceptor"/>
    <property type="evidence" value="ECO:0007669"/>
    <property type="project" value="InterPro"/>
</dbReference>
<evidence type="ECO:0000256" key="6">
    <source>
        <dbReference type="ARBA" id="ARBA00023251"/>
    </source>
</evidence>
<keyword evidence="9" id="KW-0460">Magnesium</keyword>
<dbReference type="Gene3D" id="3.30.200.20">
    <property type="entry name" value="Phosphorylase Kinase, domain 1"/>
    <property type="match status" value="1"/>
</dbReference>
<dbReference type="GO" id="GO:0005524">
    <property type="term" value="F:ATP binding"/>
    <property type="evidence" value="ECO:0007669"/>
    <property type="project" value="UniProtKB-KW"/>
</dbReference>
<evidence type="ECO:0000256" key="7">
    <source>
        <dbReference type="PIRNR" id="PIRNR000706"/>
    </source>
</evidence>
<name>A0A1T2XFY3_9BACL</name>
<feature type="domain" description="Aminoglycoside phosphotransferase" evidence="10">
    <location>
        <begin position="27"/>
        <end position="244"/>
    </location>
</feature>
<accession>A0A1T2XFY3</accession>
<proteinExistence type="inferred from homology"/>
<keyword evidence="6 7" id="KW-0046">Antibiotic resistance</keyword>
<dbReference type="SUPFAM" id="SSF56112">
    <property type="entry name" value="Protein kinase-like (PK-like)"/>
    <property type="match status" value="1"/>
</dbReference>
<keyword evidence="5 7" id="KW-0067">ATP-binding</keyword>
<evidence type="ECO:0000256" key="8">
    <source>
        <dbReference type="PIRSR" id="PIRSR000706-1"/>
    </source>
</evidence>
<keyword evidence="3 7" id="KW-0547">Nucleotide-binding</keyword>
<evidence type="ECO:0000256" key="4">
    <source>
        <dbReference type="ARBA" id="ARBA00022777"/>
    </source>
</evidence>
<dbReference type="InterPro" id="IPR011009">
    <property type="entry name" value="Kinase-like_dom_sf"/>
</dbReference>
<dbReference type="CDD" id="cd05150">
    <property type="entry name" value="APH"/>
    <property type="match status" value="1"/>
</dbReference>
<keyword evidence="2 7" id="KW-0808">Transferase</keyword>
<keyword evidence="12" id="KW-1185">Reference proteome</keyword>
<evidence type="ECO:0000256" key="9">
    <source>
        <dbReference type="PIRSR" id="PIRSR000706-2"/>
    </source>
</evidence>
<dbReference type="Gene3D" id="3.90.1200.10">
    <property type="match status" value="1"/>
</dbReference>
<evidence type="ECO:0000256" key="2">
    <source>
        <dbReference type="ARBA" id="ARBA00022679"/>
    </source>
</evidence>
<comment type="similarity">
    <text evidence="1 7">Belongs to the aminoglycoside phosphotransferase family.</text>
</comment>
<keyword evidence="9" id="KW-0479">Metal-binding</keyword>
<gene>
    <name evidence="11" type="ORF">BVG16_12965</name>
</gene>
<evidence type="ECO:0000256" key="1">
    <source>
        <dbReference type="ARBA" id="ARBA00006219"/>
    </source>
</evidence>
<dbReference type="GO" id="GO:0046872">
    <property type="term" value="F:metal ion binding"/>
    <property type="evidence" value="ECO:0007669"/>
    <property type="project" value="UniProtKB-KW"/>
</dbReference>
<dbReference type="InterPro" id="IPR024165">
    <property type="entry name" value="Kan/Strep_kinase"/>
</dbReference>
<protein>
    <recommendedName>
        <fullName evidence="10">Aminoglycoside phosphotransferase domain-containing protein</fullName>
    </recommendedName>
</protein>
<evidence type="ECO:0000313" key="12">
    <source>
        <dbReference type="Proteomes" id="UP000190188"/>
    </source>
</evidence>
<evidence type="ECO:0000313" key="11">
    <source>
        <dbReference type="EMBL" id="OPA78745.1"/>
    </source>
</evidence>
<dbReference type="PIRSF" id="PIRSF000706">
    <property type="entry name" value="Kanamycin_kin"/>
    <property type="match status" value="1"/>
</dbReference>
<organism evidence="11 12">
    <name type="scientific">Paenibacillus selenitireducens</name>
    <dbReference type="NCBI Taxonomy" id="1324314"/>
    <lineage>
        <taxon>Bacteria</taxon>
        <taxon>Bacillati</taxon>
        <taxon>Bacillota</taxon>
        <taxon>Bacilli</taxon>
        <taxon>Bacillales</taxon>
        <taxon>Paenibacillaceae</taxon>
        <taxon>Paenibacillus</taxon>
    </lineage>
</organism>
<feature type="binding site" evidence="9">
    <location>
        <position position="193"/>
    </location>
    <ligand>
        <name>Mg(2+)</name>
        <dbReference type="ChEBI" id="CHEBI:18420"/>
    </ligand>
</feature>
<evidence type="ECO:0000256" key="3">
    <source>
        <dbReference type="ARBA" id="ARBA00022741"/>
    </source>
</evidence>
<evidence type="ECO:0000259" key="10">
    <source>
        <dbReference type="Pfam" id="PF01636"/>
    </source>
</evidence>
<feature type="active site" description="Proton acceptor" evidence="8">
    <location>
        <position position="188"/>
    </location>
</feature>
<comment type="caution">
    <text evidence="11">The sequence shown here is derived from an EMBL/GenBank/DDBJ whole genome shotgun (WGS) entry which is preliminary data.</text>
</comment>
<sequence>MNLKNESAIYETFPDEVQGYLRDAVVTVIKNKVRSSVYHIEKPTYDIFLKVTPKGQMQCEALMTDYLYNHGACPRVLHSTSDATRDYLITNRIMGSDATSDEYVKQPNRLSEVFAESLVNLHRVRKEGCPSINGIEEMVIRAEENYLEGRAEKGLLRYMGYTSIETAYRDMMSLNRNANEHKVVIHGDYCLPNIILYDFKLNGYVDVGYGGVGDRHYDIFWGLWSLQHNLKSDYNPKRFIQAYGKEMIDQERVHLCGLLSVFNGFRGQDYYEK</sequence>
<dbReference type="AlphaFoldDB" id="A0A1T2XFY3"/>
<dbReference type="Proteomes" id="UP000190188">
    <property type="component" value="Unassembled WGS sequence"/>
</dbReference>
<dbReference type="STRING" id="1324314.BVG16_12965"/>
<keyword evidence="4 7" id="KW-0418">Kinase</keyword>
<dbReference type="InterPro" id="IPR002575">
    <property type="entry name" value="Aminoglycoside_PTrfase"/>
</dbReference>
<evidence type="ECO:0000256" key="5">
    <source>
        <dbReference type="ARBA" id="ARBA00022840"/>
    </source>
</evidence>
<dbReference type="GO" id="GO:0046677">
    <property type="term" value="P:response to antibiotic"/>
    <property type="evidence" value="ECO:0007669"/>
    <property type="project" value="UniProtKB-KW"/>
</dbReference>